<organism evidence="5 6">
    <name type="scientific">Campylobacter ureolyticus</name>
    <dbReference type="NCBI Taxonomy" id="827"/>
    <lineage>
        <taxon>Bacteria</taxon>
        <taxon>Pseudomonadati</taxon>
        <taxon>Campylobacterota</taxon>
        <taxon>Epsilonproteobacteria</taxon>
        <taxon>Campylobacterales</taxon>
        <taxon>Campylobacteraceae</taxon>
        <taxon>Campylobacter</taxon>
    </lineage>
</organism>
<accession>A0A2I1NB50</accession>
<gene>
    <name evidence="5" type="ORF">CYJ41_01585</name>
    <name evidence="4" type="ORF">O6B32_05530</name>
</gene>
<dbReference type="InterPro" id="IPR006837">
    <property type="entry name" value="Divergent_DAC"/>
</dbReference>
<keyword evidence="3" id="KW-1133">Transmembrane helix</keyword>
<reference evidence="4" key="2">
    <citation type="submission" date="2022-12" db="EMBL/GenBank/DDBJ databases">
        <title>Species Delineation and Comparative Genomics within the Campylobacter ureolyticus Complex.</title>
        <authorList>
            <person name="Maki J."/>
            <person name="Howard M."/>
            <person name="Connelly S."/>
            <person name="Hardy D.J."/>
            <person name="Cameron A."/>
        </authorList>
    </citation>
    <scope>NUCLEOTIDE SEQUENCE</scope>
    <source>
        <strain evidence="4">URMC_787</strain>
    </source>
</reference>
<keyword evidence="1" id="KW-0175">Coiled coil</keyword>
<feature type="transmembrane region" description="Helical" evidence="3">
    <location>
        <begin position="34"/>
        <end position="52"/>
    </location>
</feature>
<evidence type="ECO:0000256" key="2">
    <source>
        <dbReference type="SAM" id="MobiDB-lite"/>
    </source>
</evidence>
<dbReference type="EMBL" id="PKHU01000002">
    <property type="protein sequence ID" value="PKZ29607.1"/>
    <property type="molecule type" value="Genomic_DNA"/>
</dbReference>
<dbReference type="InterPro" id="IPR011330">
    <property type="entry name" value="Glyco_hydro/deAcase_b/a-brl"/>
</dbReference>
<evidence type="ECO:0000256" key="1">
    <source>
        <dbReference type="SAM" id="Coils"/>
    </source>
</evidence>
<proteinExistence type="predicted"/>
<dbReference type="Pfam" id="PF04748">
    <property type="entry name" value="Polysacc_deac_2"/>
    <property type="match status" value="1"/>
</dbReference>
<dbReference type="PANTHER" id="PTHR30105:SF2">
    <property type="entry name" value="DIVERGENT POLYSACCHARIDE DEACETYLASE SUPERFAMILY"/>
    <property type="match status" value="1"/>
</dbReference>
<evidence type="ECO:0000313" key="5">
    <source>
        <dbReference type="EMBL" id="PKZ29607.1"/>
    </source>
</evidence>
<comment type="caution">
    <text evidence="5">The sequence shown here is derived from an EMBL/GenBank/DDBJ whole genome shotgun (WGS) entry which is preliminary data.</text>
</comment>
<keyword evidence="3" id="KW-0812">Transmembrane</keyword>
<evidence type="ECO:0000313" key="6">
    <source>
        <dbReference type="Proteomes" id="UP000234639"/>
    </source>
</evidence>
<evidence type="ECO:0000313" key="4">
    <source>
        <dbReference type="EMBL" id="MCZ6159938.1"/>
    </source>
</evidence>
<evidence type="ECO:0000256" key="3">
    <source>
        <dbReference type="SAM" id="Phobius"/>
    </source>
</evidence>
<dbReference type="Proteomes" id="UP000234639">
    <property type="component" value="Unassembled WGS sequence"/>
</dbReference>
<reference evidence="5 6" key="1">
    <citation type="submission" date="2017-12" db="EMBL/GenBank/DDBJ databases">
        <title>Phylogenetic diversity of female urinary microbiome.</title>
        <authorList>
            <person name="Thomas-White K."/>
            <person name="Wolfe A.J."/>
        </authorList>
    </citation>
    <scope>NUCLEOTIDE SEQUENCE [LARGE SCALE GENOMIC DNA]</scope>
    <source>
        <strain evidence="5 6">UMB0112</strain>
    </source>
</reference>
<dbReference type="CDD" id="cd10936">
    <property type="entry name" value="CE4_DAC2"/>
    <property type="match status" value="1"/>
</dbReference>
<sequence>MKKNSNKKIGQGSKKRFGSNKKSSKTQNTSNRPFLGLFILLIMCFCAGFFTYKGLDFIFKDSVDKKSELTNLANLEIKKSDNAKNLNLQKNRSNLENKSENLKETNNHQEVVSASINTNKEDISISSDLKLDNNLTKISKNSSDESFKNIQASKEKSQNTQYFTHNYTQIGKFRDKIPKLVIIIDDVASYNHISEIKKINLKLTPSLMPASSDFPNTPKIAKNLDFYMIHLPLEALKYNSNSIKTLKVNDSFEEISKEIYKIRKDFPNAKFINNHTGSKFTSNKKAVIKLLDALDKYGFIFVDSKTISNSKVEEVLKSKNQKYIFRDVFLDNTQNLKDIENELKKAVQIAKKRGFAIAIGHPKKQTLKVLKNSGDILKGVEVVYLKDIYERY</sequence>
<dbReference type="AlphaFoldDB" id="A0A2I1NB50"/>
<protein>
    <submittedName>
        <fullName evidence="4">Divergent polysaccharide deacetylase family protein</fullName>
    </submittedName>
</protein>
<feature type="compositionally biased region" description="Basic residues" evidence="2">
    <location>
        <begin position="13"/>
        <end position="24"/>
    </location>
</feature>
<dbReference type="RefSeq" id="WP_101636634.1">
    <property type="nucleotide sequence ID" value="NZ_JAPXGO010000003.1"/>
</dbReference>
<dbReference type="SUPFAM" id="SSF88713">
    <property type="entry name" value="Glycoside hydrolase/deacetylase"/>
    <property type="match status" value="1"/>
</dbReference>
<feature type="coiled-coil region" evidence="1">
    <location>
        <begin position="78"/>
        <end position="112"/>
    </location>
</feature>
<keyword evidence="3" id="KW-0472">Membrane</keyword>
<dbReference type="Proteomes" id="UP001075225">
    <property type="component" value="Unassembled WGS sequence"/>
</dbReference>
<feature type="region of interest" description="Disordered" evidence="2">
    <location>
        <begin position="1"/>
        <end position="27"/>
    </location>
</feature>
<dbReference type="GO" id="GO:0005975">
    <property type="term" value="P:carbohydrate metabolic process"/>
    <property type="evidence" value="ECO:0007669"/>
    <property type="project" value="InterPro"/>
</dbReference>
<dbReference type="EMBL" id="JAPXGO010000003">
    <property type="protein sequence ID" value="MCZ6159938.1"/>
    <property type="molecule type" value="Genomic_DNA"/>
</dbReference>
<dbReference type="Gene3D" id="3.20.20.370">
    <property type="entry name" value="Glycoside hydrolase/deacetylase"/>
    <property type="match status" value="1"/>
</dbReference>
<name>A0A2I1NB50_9BACT</name>
<dbReference type="PANTHER" id="PTHR30105">
    <property type="entry name" value="UNCHARACTERIZED YIBQ-RELATED"/>
    <property type="match status" value="1"/>
</dbReference>